<sequence length="255" mass="26537">MLSLSTYLAILGSVSHVLGQQGAAPSGPPPLPADAQSLPADCKAILSHAGTKSSGEEHFVSFKLSATAADVSSVLGLPALSGVKAIQSYTQDFDRGFTAKLTYQQICAVDKDPKVAIVLACDAQLCAPAKTPDKPVPGPGSAGIKGAPDTTGLNAQCAKVVWYTVTEYDPATIDPGKYVAETKIWVLQKEADAFFLGLPGIIRNQAAEADGFYAGKWTNQQLCDIEKSGLVSRVETMELPGAAPNTPKAKGGSKF</sequence>
<feature type="signal peptide" evidence="1">
    <location>
        <begin position="1"/>
        <end position="19"/>
    </location>
</feature>
<proteinExistence type="predicted"/>
<organism evidence="2 3">
    <name type="scientific">Microthyrium microscopicum</name>
    <dbReference type="NCBI Taxonomy" id="703497"/>
    <lineage>
        <taxon>Eukaryota</taxon>
        <taxon>Fungi</taxon>
        <taxon>Dikarya</taxon>
        <taxon>Ascomycota</taxon>
        <taxon>Pezizomycotina</taxon>
        <taxon>Dothideomycetes</taxon>
        <taxon>Dothideomycetes incertae sedis</taxon>
        <taxon>Microthyriales</taxon>
        <taxon>Microthyriaceae</taxon>
        <taxon>Microthyrium</taxon>
    </lineage>
</organism>
<dbReference type="EMBL" id="MU004230">
    <property type="protein sequence ID" value="KAF2674672.1"/>
    <property type="molecule type" value="Genomic_DNA"/>
</dbReference>
<evidence type="ECO:0000313" key="2">
    <source>
        <dbReference type="EMBL" id="KAF2674672.1"/>
    </source>
</evidence>
<evidence type="ECO:0000313" key="3">
    <source>
        <dbReference type="Proteomes" id="UP000799302"/>
    </source>
</evidence>
<feature type="chain" id="PRO_5025673392" evidence="1">
    <location>
        <begin position="20"/>
        <end position="255"/>
    </location>
</feature>
<dbReference type="OrthoDB" id="10641221at2759"/>
<dbReference type="AlphaFoldDB" id="A0A6A6UQY5"/>
<dbReference type="Proteomes" id="UP000799302">
    <property type="component" value="Unassembled WGS sequence"/>
</dbReference>
<gene>
    <name evidence="2" type="ORF">BT63DRAFT_408837</name>
</gene>
<protein>
    <submittedName>
        <fullName evidence="2">Uncharacterized protein</fullName>
    </submittedName>
</protein>
<evidence type="ECO:0000256" key="1">
    <source>
        <dbReference type="SAM" id="SignalP"/>
    </source>
</evidence>
<name>A0A6A6UQY5_9PEZI</name>
<keyword evidence="3" id="KW-1185">Reference proteome</keyword>
<keyword evidence="1" id="KW-0732">Signal</keyword>
<accession>A0A6A6UQY5</accession>
<reference evidence="2" key="1">
    <citation type="journal article" date="2020" name="Stud. Mycol.">
        <title>101 Dothideomycetes genomes: a test case for predicting lifestyles and emergence of pathogens.</title>
        <authorList>
            <person name="Haridas S."/>
            <person name="Albert R."/>
            <person name="Binder M."/>
            <person name="Bloem J."/>
            <person name="Labutti K."/>
            <person name="Salamov A."/>
            <person name="Andreopoulos B."/>
            <person name="Baker S."/>
            <person name="Barry K."/>
            <person name="Bills G."/>
            <person name="Bluhm B."/>
            <person name="Cannon C."/>
            <person name="Castanera R."/>
            <person name="Culley D."/>
            <person name="Daum C."/>
            <person name="Ezra D."/>
            <person name="Gonzalez J."/>
            <person name="Henrissat B."/>
            <person name="Kuo A."/>
            <person name="Liang C."/>
            <person name="Lipzen A."/>
            <person name="Lutzoni F."/>
            <person name="Magnuson J."/>
            <person name="Mondo S."/>
            <person name="Nolan M."/>
            <person name="Ohm R."/>
            <person name="Pangilinan J."/>
            <person name="Park H.-J."/>
            <person name="Ramirez L."/>
            <person name="Alfaro M."/>
            <person name="Sun H."/>
            <person name="Tritt A."/>
            <person name="Yoshinaga Y."/>
            <person name="Zwiers L.-H."/>
            <person name="Turgeon B."/>
            <person name="Goodwin S."/>
            <person name="Spatafora J."/>
            <person name="Crous P."/>
            <person name="Grigoriev I."/>
        </authorList>
    </citation>
    <scope>NUCLEOTIDE SEQUENCE</scope>
    <source>
        <strain evidence="2">CBS 115976</strain>
    </source>
</reference>